<reference evidence="3 4" key="1">
    <citation type="submission" date="2021-03" db="EMBL/GenBank/DDBJ databases">
        <title>Tianweitania aestuarii sp. nov., isolated from a tidal flat.</title>
        <authorList>
            <person name="Park S."/>
            <person name="Yoon J.-H."/>
        </authorList>
    </citation>
    <scope>NUCLEOTIDE SEQUENCE [LARGE SCALE GENOMIC DNA]</scope>
    <source>
        <strain evidence="3 4">BSSL-BM11</strain>
    </source>
</reference>
<dbReference type="InterPro" id="IPR025424">
    <property type="entry name" value="YrhK_domain"/>
</dbReference>
<feature type="domain" description="YrhK" evidence="2">
    <location>
        <begin position="23"/>
        <end position="77"/>
    </location>
</feature>
<accession>A0ABS5RU51</accession>
<evidence type="ECO:0000313" key="4">
    <source>
        <dbReference type="Proteomes" id="UP001297272"/>
    </source>
</evidence>
<feature type="transmembrane region" description="Helical" evidence="1">
    <location>
        <begin position="21"/>
        <end position="48"/>
    </location>
</feature>
<name>A0ABS5RU51_9HYPH</name>
<dbReference type="Pfam" id="PF14145">
    <property type="entry name" value="YrhK"/>
    <property type="match status" value="1"/>
</dbReference>
<keyword evidence="4" id="KW-1185">Reference proteome</keyword>
<dbReference type="Proteomes" id="UP001297272">
    <property type="component" value="Unassembled WGS sequence"/>
</dbReference>
<protein>
    <submittedName>
        <fullName evidence="3">YrhK family protein</fullName>
    </submittedName>
</protein>
<evidence type="ECO:0000256" key="1">
    <source>
        <dbReference type="SAM" id="Phobius"/>
    </source>
</evidence>
<keyword evidence="1" id="KW-0472">Membrane</keyword>
<sequence>MKTKLFQPDARVRSDEHKRIYALYELAYTIVDVGAAVAFVIGSFLFLSEKTQTAGTWFFIVGSFLFLAKPAIRFKRELKLLSLGKTTKLAKRDGWSKKQSGK</sequence>
<dbReference type="RefSeq" id="WP_213984088.1">
    <property type="nucleotide sequence ID" value="NZ_JAFMNX010000001.1"/>
</dbReference>
<gene>
    <name evidence="3" type="ORF">JYU29_07765</name>
</gene>
<comment type="caution">
    <text evidence="3">The sequence shown here is derived from an EMBL/GenBank/DDBJ whole genome shotgun (WGS) entry which is preliminary data.</text>
</comment>
<dbReference type="EMBL" id="JAFMNX010000001">
    <property type="protein sequence ID" value="MBS9720579.1"/>
    <property type="molecule type" value="Genomic_DNA"/>
</dbReference>
<feature type="transmembrane region" description="Helical" evidence="1">
    <location>
        <begin position="54"/>
        <end position="72"/>
    </location>
</feature>
<evidence type="ECO:0000259" key="2">
    <source>
        <dbReference type="Pfam" id="PF14145"/>
    </source>
</evidence>
<keyword evidence="1" id="KW-0812">Transmembrane</keyword>
<evidence type="ECO:0000313" key="3">
    <source>
        <dbReference type="EMBL" id="MBS9720579.1"/>
    </source>
</evidence>
<proteinExistence type="predicted"/>
<organism evidence="3 4">
    <name type="scientific">Tianweitania aestuarii</name>
    <dbReference type="NCBI Taxonomy" id="2814886"/>
    <lineage>
        <taxon>Bacteria</taxon>
        <taxon>Pseudomonadati</taxon>
        <taxon>Pseudomonadota</taxon>
        <taxon>Alphaproteobacteria</taxon>
        <taxon>Hyphomicrobiales</taxon>
        <taxon>Phyllobacteriaceae</taxon>
        <taxon>Tianweitania</taxon>
    </lineage>
</organism>
<keyword evidence="1" id="KW-1133">Transmembrane helix</keyword>